<comment type="similarity">
    <text evidence="2 9">Belongs to the peroxiredoxin family. Prx5 subfamily.</text>
</comment>
<feature type="active site" description="Cysteine sulfenic acid (-SOH) intermediate" evidence="8">
    <location>
        <position position="54"/>
    </location>
</feature>
<evidence type="ECO:0000256" key="7">
    <source>
        <dbReference type="ARBA" id="ARBA00023284"/>
    </source>
</evidence>
<gene>
    <name evidence="11" type="primary">PRXIIE1</name>
    <name evidence="11" type="ORF">CVIRNUC_011228</name>
</gene>
<dbReference type="Gene3D" id="3.40.30.10">
    <property type="entry name" value="Glutaredoxin"/>
    <property type="match status" value="1"/>
</dbReference>
<dbReference type="GO" id="GO:0034599">
    <property type="term" value="P:cellular response to oxidative stress"/>
    <property type="evidence" value="ECO:0007669"/>
    <property type="project" value="InterPro"/>
</dbReference>
<evidence type="ECO:0000256" key="6">
    <source>
        <dbReference type="ARBA" id="ARBA00023002"/>
    </source>
</evidence>
<accession>A0AAV1IMF7</accession>
<dbReference type="EMBL" id="CAUYUE010000018">
    <property type="protein sequence ID" value="CAK0788006.1"/>
    <property type="molecule type" value="Genomic_DNA"/>
</dbReference>
<evidence type="ECO:0000256" key="5">
    <source>
        <dbReference type="ARBA" id="ARBA00022862"/>
    </source>
</evidence>
<dbReference type="InterPro" id="IPR013740">
    <property type="entry name" value="Redoxin"/>
</dbReference>
<dbReference type="GO" id="GO:0005737">
    <property type="term" value="C:cytoplasm"/>
    <property type="evidence" value="ECO:0007669"/>
    <property type="project" value="TreeGrafter"/>
</dbReference>
<dbReference type="PANTHER" id="PTHR10430">
    <property type="entry name" value="PEROXIREDOXIN"/>
    <property type="match status" value="1"/>
</dbReference>
<evidence type="ECO:0000256" key="4">
    <source>
        <dbReference type="ARBA" id="ARBA00022559"/>
    </source>
</evidence>
<dbReference type="InterPro" id="IPR036249">
    <property type="entry name" value="Thioredoxin-like_sf"/>
</dbReference>
<dbReference type="FunFam" id="3.40.30.10:FF:000020">
    <property type="entry name" value="Peroxiredoxin"/>
    <property type="match status" value="1"/>
</dbReference>
<dbReference type="EC" id="1.11.1.25" evidence="3 9"/>
<comment type="caution">
    <text evidence="11">The sequence shown here is derived from an EMBL/GenBank/DDBJ whole genome shotgun (WGS) entry which is preliminary data.</text>
</comment>
<comment type="catalytic activity">
    <reaction evidence="1">
        <text>[glutaredoxin]-dithiol + a hydroperoxide = [glutaredoxin]-disulfide + an alcohol + H2O</text>
        <dbReference type="Rhea" id="RHEA:62624"/>
        <dbReference type="Rhea" id="RHEA-COMP:10729"/>
        <dbReference type="Rhea" id="RHEA-COMP:10730"/>
        <dbReference type="ChEBI" id="CHEBI:15377"/>
        <dbReference type="ChEBI" id="CHEBI:29950"/>
        <dbReference type="ChEBI" id="CHEBI:30879"/>
        <dbReference type="ChEBI" id="CHEBI:35924"/>
        <dbReference type="ChEBI" id="CHEBI:50058"/>
        <dbReference type="EC" id="1.11.1.25"/>
    </reaction>
</comment>
<evidence type="ECO:0000256" key="8">
    <source>
        <dbReference type="PIRSR" id="PIRSR637944-1"/>
    </source>
</evidence>
<dbReference type="PANTHER" id="PTHR10430:SF16">
    <property type="entry name" value="PEROXIREDOXIN-5, MITOCHONDRIAL"/>
    <property type="match status" value="1"/>
</dbReference>
<protein>
    <recommendedName>
        <fullName evidence="3 9">Glutaredoxin-dependent peroxiredoxin</fullName>
        <ecNumber evidence="3 9">1.11.1.25</ecNumber>
    </recommendedName>
</protein>
<dbReference type="PROSITE" id="PS51352">
    <property type="entry name" value="THIOREDOXIN_2"/>
    <property type="match status" value="1"/>
</dbReference>
<evidence type="ECO:0000313" key="11">
    <source>
        <dbReference type="EMBL" id="CAK0788006.1"/>
    </source>
</evidence>
<feature type="domain" description="Thioredoxin" evidence="10">
    <location>
        <begin position="6"/>
        <end position="165"/>
    </location>
</feature>
<keyword evidence="7 9" id="KW-0676">Redox-active center</keyword>
<evidence type="ECO:0000256" key="9">
    <source>
        <dbReference type="RuleBase" id="RU366011"/>
    </source>
</evidence>
<keyword evidence="12" id="KW-1185">Reference proteome</keyword>
<dbReference type="CDD" id="cd03013">
    <property type="entry name" value="PRX5_like"/>
    <property type="match status" value="1"/>
</dbReference>
<evidence type="ECO:0000256" key="3">
    <source>
        <dbReference type="ARBA" id="ARBA00013016"/>
    </source>
</evidence>
<evidence type="ECO:0000256" key="1">
    <source>
        <dbReference type="ARBA" id="ARBA00001711"/>
    </source>
</evidence>
<dbReference type="AlphaFoldDB" id="A0AAV1IMF7"/>
<proteinExistence type="inferred from homology"/>
<dbReference type="Pfam" id="PF08534">
    <property type="entry name" value="Redoxin"/>
    <property type="match status" value="1"/>
</dbReference>
<comment type="function">
    <text evidence="9">Thiol-specific peroxidase that catalyzes the reduction of hydrogen peroxide and organic hydroperoxides to water and alcohols, respectively. Plays a role in cell protection against oxidative stress by detoxifying peroxides.</text>
</comment>
<evidence type="ECO:0000256" key="2">
    <source>
        <dbReference type="ARBA" id="ARBA00010505"/>
    </source>
</evidence>
<evidence type="ECO:0000259" key="10">
    <source>
        <dbReference type="PROSITE" id="PS51352"/>
    </source>
</evidence>
<reference evidence="11 12" key="1">
    <citation type="submission" date="2023-10" db="EMBL/GenBank/DDBJ databases">
        <authorList>
            <person name="Maclean D."/>
            <person name="Macfadyen A."/>
        </authorList>
    </citation>
    <scope>NUCLEOTIDE SEQUENCE [LARGE SCALE GENOMIC DNA]</scope>
</reference>
<dbReference type="InterPro" id="IPR013766">
    <property type="entry name" value="Thioredoxin_domain"/>
</dbReference>
<dbReference type="GO" id="GO:0045454">
    <property type="term" value="P:cell redox homeostasis"/>
    <property type="evidence" value="ECO:0007669"/>
    <property type="project" value="TreeGrafter"/>
</dbReference>
<dbReference type="InterPro" id="IPR037944">
    <property type="entry name" value="PRX5-like"/>
</dbReference>
<sequence length="165" mass="17611">MKTQALAQGDKLPGDIKLNYFDKESNMQEISIEELTKGKKVVMLAVPGAFTPTCSLKHLPGFVEKYDELKAKGVDTIACVGVNDAFVMDAWGKSIDVGDKILLLADGSAIFTKAIGAELDLTDKGLGLRSRRYTMLVDDGVVKALNLEEGGAFTVSSADNILAGL</sequence>
<dbReference type="Proteomes" id="UP001314263">
    <property type="component" value="Unassembled WGS sequence"/>
</dbReference>
<keyword evidence="4 9" id="KW-0575">Peroxidase</keyword>
<name>A0AAV1IMF7_9CHLO</name>
<dbReference type="GO" id="GO:0008379">
    <property type="term" value="F:thioredoxin peroxidase activity"/>
    <property type="evidence" value="ECO:0007669"/>
    <property type="project" value="InterPro"/>
</dbReference>
<dbReference type="GO" id="GO:0042744">
    <property type="term" value="P:hydrogen peroxide catabolic process"/>
    <property type="evidence" value="ECO:0007669"/>
    <property type="project" value="TreeGrafter"/>
</dbReference>
<organism evidence="11 12">
    <name type="scientific">Coccomyxa viridis</name>
    <dbReference type="NCBI Taxonomy" id="1274662"/>
    <lineage>
        <taxon>Eukaryota</taxon>
        <taxon>Viridiplantae</taxon>
        <taxon>Chlorophyta</taxon>
        <taxon>core chlorophytes</taxon>
        <taxon>Trebouxiophyceae</taxon>
        <taxon>Trebouxiophyceae incertae sedis</taxon>
        <taxon>Coccomyxaceae</taxon>
        <taxon>Coccomyxa</taxon>
    </lineage>
</organism>
<evidence type="ECO:0000313" key="12">
    <source>
        <dbReference type="Proteomes" id="UP001314263"/>
    </source>
</evidence>
<keyword evidence="5 9" id="KW-0049">Antioxidant</keyword>
<dbReference type="SUPFAM" id="SSF52833">
    <property type="entry name" value="Thioredoxin-like"/>
    <property type="match status" value="1"/>
</dbReference>
<keyword evidence="6 9" id="KW-0560">Oxidoreductase</keyword>